<dbReference type="Proteomes" id="UP000037712">
    <property type="component" value="Unassembled WGS sequence"/>
</dbReference>
<dbReference type="FunFam" id="2.70.98.20:FF:000001">
    <property type="entry name" value="Amine oxidase"/>
    <property type="match status" value="1"/>
</dbReference>
<comment type="cofactor">
    <cofactor evidence="3">
        <name>Zn(2+)</name>
        <dbReference type="ChEBI" id="CHEBI:29105"/>
    </cofactor>
</comment>
<feature type="compositionally biased region" description="Low complexity" evidence="16">
    <location>
        <begin position="1"/>
        <end position="16"/>
    </location>
</feature>
<evidence type="ECO:0000256" key="16">
    <source>
        <dbReference type="SAM" id="MobiDB-lite"/>
    </source>
</evidence>
<feature type="domain" description="AGAO-like N2" evidence="19">
    <location>
        <begin position="25"/>
        <end position="99"/>
    </location>
</feature>
<dbReference type="NCBIfam" id="NF008559">
    <property type="entry name" value="PRK11504.1"/>
    <property type="match status" value="1"/>
</dbReference>
<dbReference type="InterPro" id="IPR036460">
    <property type="entry name" value="Cu_amine_oxidase_C_sf"/>
</dbReference>
<evidence type="ECO:0000256" key="10">
    <source>
        <dbReference type="ARBA" id="ARBA00023157"/>
    </source>
</evidence>
<dbReference type="SUPFAM" id="SSF54416">
    <property type="entry name" value="Amine oxidase N-terminal region"/>
    <property type="match status" value="2"/>
</dbReference>
<evidence type="ECO:0000256" key="7">
    <source>
        <dbReference type="ARBA" id="ARBA00022772"/>
    </source>
</evidence>
<dbReference type="Pfam" id="PF02728">
    <property type="entry name" value="Cu_amine_oxidN3"/>
    <property type="match status" value="1"/>
</dbReference>
<feature type="domain" description="Copper amine oxidase N3-terminal" evidence="18">
    <location>
        <begin position="113"/>
        <end position="206"/>
    </location>
</feature>
<feature type="region of interest" description="Disordered" evidence="16">
    <location>
        <begin position="1"/>
        <end position="22"/>
    </location>
</feature>
<evidence type="ECO:0000256" key="4">
    <source>
        <dbReference type="ARBA" id="ARBA00007983"/>
    </source>
</evidence>
<evidence type="ECO:0000256" key="5">
    <source>
        <dbReference type="ARBA" id="ARBA00011738"/>
    </source>
</evidence>
<evidence type="ECO:0000256" key="2">
    <source>
        <dbReference type="ARBA" id="ARBA00001936"/>
    </source>
</evidence>
<comment type="caution">
    <text evidence="20">The sequence shown here is derived from an EMBL/GenBank/DDBJ whole genome shotgun (WGS) entry which is preliminary data.</text>
</comment>
<evidence type="ECO:0000256" key="13">
    <source>
        <dbReference type="PIRSR" id="PIRSR600269-50"/>
    </source>
</evidence>
<keyword evidence="7 13" id="KW-0801">TPQ</keyword>
<name>A0A0M8PJ12_RHORH</name>
<reference evidence="20 21" key="1">
    <citation type="journal article" date="2015" name="Genome Announc.">
        <title>Draft Genome Sequence of Rhodococcus rhodochrous Strain KG-21, a Soil Isolate from Oil Fields of Krishna-Godavari Basin, India.</title>
        <authorList>
            <person name="Dawar C."/>
            <person name="Aggarwal R.K."/>
        </authorList>
    </citation>
    <scope>NUCLEOTIDE SEQUENCE [LARGE SCALE GENOMIC DNA]</scope>
    <source>
        <strain evidence="20 21">KG-21</strain>
    </source>
</reference>
<feature type="modified residue" description="2',4',5'-topaquinone" evidence="14">
    <location>
        <position position="395"/>
    </location>
</feature>
<dbReference type="PROSITE" id="PS01165">
    <property type="entry name" value="COPPER_AMINE_OXID_2"/>
    <property type="match status" value="1"/>
</dbReference>
<comment type="subunit">
    <text evidence="5">Homodimer.</text>
</comment>
<evidence type="ECO:0000256" key="8">
    <source>
        <dbReference type="ARBA" id="ARBA00023002"/>
    </source>
</evidence>
<dbReference type="PANTHER" id="PTHR10638">
    <property type="entry name" value="COPPER AMINE OXIDASE"/>
    <property type="match status" value="1"/>
</dbReference>
<dbReference type="InterPro" id="IPR049947">
    <property type="entry name" value="Cu_Am_Ox_Cu-bd"/>
</dbReference>
<feature type="domain" description="Copper amine oxidase catalytic" evidence="17">
    <location>
        <begin position="234"/>
        <end position="635"/>
    </location>
</feature>
<evidence type="ECO:0000259" key="19">
    <source>
        <dbReference type="Pfam" id="PF21994"/>
    </source>
</evidence>
<evidence type="ECO:0000256" key="6">
    <source>
        <dbReference type="ARBA" id="ARBA00022723"/>
    </source>
</evidence>
<comment type="PTM">
    <text evidence="14 15">Topaquinone (TPQ) is generated by copper-dependent autoxidation of a specific tyrosyl residue.</text>
</comment>
<dbReference type="Gene3D" id="3.10.450.40">
    <property type="match status" value="2"/>
</dbReference>
<proteinExistence type="inferred from homology"/>
<dbReference type="Gene3D" id="2.70.98.20">
    <property type="entry name" value="Copper amine oxidase, catalytic domain"/>
    <property type="match status" value="1"/>
</dbReference>
<keyword evidence="9 15" id="KW-0186">Copper</keyword>
<organism evidence="20 21">
    <name type="scientific">Rhodococcus rhodochrous KG-21</name>
    <dbReference type="NCBI Taxonomy" id="1441923"/>
    <lineage>
        <taxon>Bacteria</taxon>
        <taxon>Bacillati</taxon>
        <taxon>Actinomycetota</taxon>
        <taxon>Actinomycetes</taxon>
        <taxon>Mycobacteriales</taxon>
        <taxon>Nocardiaceae</taxon>
        <taxon>Rhodococcus</taxon>
    </lineage>
</organism>
<evidence type="ECO:0000256" key="1">
    <source>
        <dbReference type="ARBA" id="ARBA00001935"/>
    </source>
</evidence>
<evidence type="ECO:0000256" key="9">
    <source>
        <dbReference type="ARBA" id="ARBA00023008"/>
    </source>
</evidence>
<sequence length="648" mass="72013">MSTATTPFTEAAATPAPDHPLTPLTAHEITAVKETVSAAGLVTEHVRFVYVGLEEPHKSTVLAFRPGDHLERRARVLLLDRATGAGSDHVVSVTERRILDTVAVDAATDGHVPILDEEFEDIESFLLSSFDWIAAMAARGIDPAKVRAVPLSAGVFGHEDEVGHRIVRVLAFHQEDRADLPWAHPIDGVVAYVDLTEQRVVKVVDEITLPVPAERGEWDAAPHAKPVRTDLKPIEITQPEGPSFSVEGNRITWADWTFRFGFDVREGLTLHQLSFSDDGVERPVIYRASIAEMVVPYADPSPVRYWQNYFDQGEYLFGRYTNSLELGCDCLGEIQYFDVTIADEKGDPRVMKNAICLHEEDYGVLWKHSDMFNGMTETRRSRRLVISFFLTIGNYDYGFYWYLYLDGTIELEAKATGIVFTSAYRGEDGFATEMAPGLGAPFHQHLFSARLDMAVDGNVNTVEEVDAVPEPMGPDNPWGNAFRCRKTTLATEADGQRLADNTKARVWHITNPTKQNRLGRNVGYALHPEGQPVLLADPSSSIAARAAFATKHLWVTQYDPAQRYPAGDFVNQHPGQGGLPTFVAGNRNIEGEDLVLWHTFGLTHFPRPEDWPVMPVDYAGFKLKPVGFFDRNPALDVPAGTSKHCCTD</sequence>
<evidence type="ECO:0000256" key="14">
    <source>
        <dbReference type="PIRSR" id="PIRSR600269-51"/>
    </source>
</evidence>
<dbReference type="InterPro" id="IPR000269">
    <property type="entry name" value="Cu_amine_oxidase"/>
</dbReference>
<feature type="active site" description="Schiff-base intermediate with substrate; via topaquinone" evidence="13">
    <location>
        <position position="395"/>
    </location>
</feature>
<comment type="cofactor">
    <cofactor evidence="2">
        <name>Mn(2+)</name>
        <dbReference type="ChEBI" id="CHEBI:29035"/>
    </cofactor>
</comment>
<gene>
    <name evidence="20" type="ORF">Z051_12120</name>
</gene>
<comment type="cofactor">
    <cofactor evidence="1">
        <name>Cu cation</name>
        <dbReference type="ChEBI" id="CHEBI:23378"/>
    </cofactor>
</comment>
<dbReference type="GO" id="GO:0009308">
    <property type="term" value="P:amine metabolic process"/>
    <property type="evidence" value="ECO:0007669"/>
    <property type="project" value="UniProtKB-UniRule"/>
</dbReference>
<dbReference type="InterPro" id="IPR054157">
    <property type="entry name" value="AGAO-like_N2"/>
</dbReference>
<evidence type="ECO:0000256" key="12">
    <source>
        <dbReference type="ARBA" id="ARBA00048032"/>
    </source>
</evidence>
<evidence type="ECO:0000313" key="21">
    <source>
        <dbReference type="Proteomes" id="UP000037712"/>
    </source>
</evidence>
<comment type="similarity">
    <text evidence="4 15">Belongs to the copper/topaquinone oxidase family.</text>
</comment>
<dbReference type="EC" id="1.4.3.-" evidence="15"/>
<reference evidence="21" key="2">
    <citation type="submission" date="2015-01" db="EMBL/GenBank/DDBJ databases">
        <title>Draft genome sequence of potential hydrocarbon metabolising strain of Rhodococcus rhodochrous.</title>
        <authorList>
            <person name="Aggarwal R.K."/>
            <person name="Dawar C."/>
        </authorList>
    </citation>
    <scope>NUCLEOTIDE SEQUENCE [LARGE SCALE GENOMIC DNA]</scope>
    <source>
        <strain evidence="21">KG-21</strain>
    </source>
</reference>
<evidence type="ECO:0000256" key="11">
    <source>
        <dbReference type="ARBA" id="ARBA00023211"/>
    </source>
</evidence>
<dbReference type="GO" id="GO:0008131">
    <property type="term" value="F:primary methylamine oxidase activity"/>
    <property type="evidence" value="ECO:0007669"/>
    <property type="project" value="UniProtKB-EC"/>
</dbReference>
<evidence type="ECO:0000259" key="18">
    <source>
        <dbReference type="Pfam" id="PF02728"/>
    </source>
</evidence>
<dbReference type="InterPro" id="IPR015802">
    <property type="entry name" value="Cu_amine_oxidase_N3"/>
</dbReference>
<accession>A0A0M8PJ12</accession>
<comment type="cofactor">
    <cofactor evidence="15">
        <name>Cu cation</name>
        <dbReference type="ChEBI" id="CHEBI:23378"/>
    </cofactor>
    <text evidence="15">Contains 1 topaquinone per subunit.</text>
</comment>
<dbReference type="RefSeq" id="WP_054372944.1">
    <property type="nucleotide sequence ID" value="NZ_AZYO01000027.1"/>
</dbReference>
<dbReference type="AlphaFoldDB" id="A0A0M8PJ12"/>
<dbReference type="GO" id="GO:0005507">
    <property type="term" value="F:copper ion binding"/>
    <property type="evidence" value="ECO:0007669"/>
    <property type="project" value="InterPro"/>
</dbReference>
<dbReference type="InterPro" id="IPR015798">
    <property type="entry name" value="Cu_amine_oxidase_C"/>
</dbReference>
<evidence type="ECO:0000313" key="20">
    <source>
        <dbReference type="EMBL" id="KOS55935.1"/>
    </source>
</evidence>
<dbReference type="GO" id="GO:0048038">
    <property type="term" value="F:quinone binding"/>
    <property type="evidence" value="ECO:0007669"/>
    <property type="project" value="InterPro"/>
</dbReference>
<keyword evidence="8 15" id="KW-0560">Oxidoreductase</keyword>
<feature type="active site" description="Proton acceptor" evidence="13">
    <location>
        <position position="311"/>
    </location>
</feature>
<evidence type="ECO:0000256" key="15">
    <source>
        <dbReference type="RuleBase" id="RU000672"/>
    </source>
</evidence>
<keyword evidence="10" id="KW-1015">Disulfide bond</keyword>
<dbReference type="PANTHER" id="PTHR10638:SF86">
    <property type="entry name" value="COPPER AMINE OXIDASE 1-RELATED"/>
    <property type="match status" value="1"/>
</dbReference>
<dbReference type="Pfam" id="PF21994">
    <property type="entry name" value="AGAO-like_N2"/>
    <property type="match status" value="1"/>
</dbReference>
<dbReference type="InterPro" id="IPR049948">
    <property type="entry name" value="Cu_Am_ox_TPQ-bd"/>
</dbReference>
<dbReference type="PROSITE" id="PS01164">
    <property type="entry name" value="COPPER_AMINE_OXID_1"/>
    <property type="match status" value="1"/>
</dbReference>
<evidence type="ECO:0000256" key="3">
    <source>
        <dbReference type="ARBA" id="ARBA00001947"/>
    </source>
</evidence>
<dbReference type="Pfam" id="PF01179">
    <property type="entry name" value="Cu_amine_oxid"/>
    <property type="match status" value="1"/>
</dbReference>
<protein>
    <recommendedName>
        <fullName evidence="15">Amine oxidase</fullName>
        <ecNumber evidence="15">1.4.3.-</ecNumber>
    </recommendedName>
</protein>
<keyword evidence="6 15" id="KW-0479">Metal-binding</keyword>
<keyword evidence="11" id="KW-0464">Manganese</keyword>
<evidence type="ECO:0000259" key="17">
    <source>
        <dbReference type="Pfam" id="PF01179"/>
    </source>
</evidence>
<comment type="catalytic activity">
    <reaction evidence="12">
        <text>a primary methyl amine + O2 + H2O = an aldehyde + H2O2 + NH4(+)</text>
        <dbReference type="Rhea" id="RHEA:16153"/>
        <dbReference type="ChEBI" id="CHEBI:15377"/>
        <dbReference type="ChEBI" id="CHEBI:15379"/>
        <dbReference type="ChEBI" id="CHEBI:16240"/>
        <dbReference type="ChEBI" id="CHEBI:17478"/>
        <dbReference type="ChEBI" id="CHEBI:28938"/>
        <dbReference type="ChEBI" id="CHEBI:228804"/>
        <dbReference type="EC" id="1.4.3.21"/>
    </reaction>
</comment>
<dbReference type="SUPFAM" id="SSF49998">
    <property type="entry name" value="Amine oxidase catalytic domain"/>
    <property type="match status" value="1"/>
</dbReference>
<dbReference type="EMBL" id="AZYO01000027">
    <property type="protein sequence ID" value="KOS55935.1"/>
    <property type="molecule type" value="Genomic_DNA"/>
</dbReference>
<dbReference type="PATRIC" id="fig|1441923.3.peg.2665"/>
<dbReference type="InterPro" id="IPR016182">
    <property type="entry name" value="Cu_amine_oxidase_N-reg"/>
</dbReference>